<dbReference type="EMBL" id="LAZR01000898">
    <property type="protein sequence ID" value="KKN55153.1"/>
    <property type="molecule type" value="Genomic_DNA"/>
</dbReference>
<dbReference type="AlphaFoldDB" id="A0A0F9UNG3"/>
<evidence type="ECO:0008006" key="2">
    <source>
        <dbReference type="Google" id="ProtNLM"/>
    </source>
</evidence>
<proteinExistence type="predicted"/>
<sequence>MVRQTAGLADCLRNLSSQNRSEEELAGYVAYMKTELADMIVLVNRFCDALGLNPVEVAELGWQRDEEKRKEWQRRHPGQHWV</sequence>
<gene>
    <name evidence="1" type="ORF">LCGC14_0585250</name>
</gene>
<evidence type="ECO:0000313" key="1">
    <source>
        <dbReference type="EMBL" id="KKN55153.1"/>
    </source>
</evidence>
<protein>
    <recommendedName>
        <fullName evidence="2">NTP pyrophosphohydrolase MazG putative catalytic core domain-containing protein</fullName>
    </recommendedName>
</protein>
<name>A0A0F9UNG3_9ZZZZ</name>
<reference evidence="1" key="1">
    <citation type="journal article" date="2015" name="Nature">
        <title>Complex archaea that bridge the gap between prokaryotes and eukaryotes.</title>
        <authorList>
            <person name="Spang A."/>
            <person name="Saw J.H."/>
            <person name="Jorgensen S.L."/>
            <person name="Zaremba-Niedzwiedzka K."/>
            <person name="Martijn J."/>
            <person name="Lind A.E."/>
            <person name="van Eijk R."/>
            <person name="Schleper C."/>
            <person name="Guy L."/>
            <person name="Ettema T.J."/>
        </authorList>
    </citation>
    <scope>NUCLEOTIDE SEQUENCE</scope>
</reference>
<organism evidence="1">
    <name type="scientific">marine sediment metagenome</name>
    <dbReference type="NCBI Taxonomy" id="412755"/>
    <lineage>
        <taxon>unclassified sequences</taxon>
        <taxon>metagenomes</taxon>
        <taxon>ecological metagenomes</taxon>
    </lineage>
</organism>
<accession>A0A0F9UNG3</accession>
<comment type="caution">
    <text evidence="1">The sequence shown here is derived from an EMBL/GenBank/DDBJ whole genome shotgun (WGS) entry which is preliminary data.</text>
</comment>